<accession>A0A1S9RAR2</accession>
<proteinExistence type="predicted"/>
<dbReference type="AlphaFoldDB" id="A0A1S9RAR2"/>
<gene>
    <name evidence="1" type="ORF">PEBR_41854</name>
</gene>
<comment type="caution">
    <text evidence="1">The sequence shown here is derived from an EMBL/GenBank/DDBJ whole genome shotgun (WGS) entry which is preliminary data.</text>
</comment>
<sequence>MQASLNSSPNASTGASPHRQMFGVDLRMPWNLLRQAFVGSPQAERQDADECTKYAAMVMKKRHDSRHQPIFFNKDDFVYLRLQQGVKPGYKLPSKDVVKKLTQRHMGITFS</sequence>
<protein>
    <submittedName>
        <fullName evidence="1">Uncharacterized protein</fullName>
    </submittedName>
</protein>
<organism evidence="1 2">
    <name type="scientific">Penicillium brasilianum</name>
    <dbReference type="NCBI Taxonomy" id="104259"/>
    <lineage>
        <taxon>Eukaryota</taxon>
        <taxon>Fungi</taxon>
        <taxon>Dikarya</taxon>
        <taxon>Ascomycota</taxon>
        <taxon>Pezizomycotina</taxon>
        <taxon>Eurotiomycetes</taxon>
        <taxon>Eurotiomycetidae</taxon>
        <taxon>Eurotiales</taxon>
        <taxon>Aspergillaceae</taxon>
        <taxon>Penicillium</taxon>
    </lineage>
</organism>
<dbReference type="Proteomes" id="UP000190744">
    <property type="component" value="Unassembled WGS sequence"/>
</dbReference>
<reference evidence="2" key="1">
    <citation type="submission" date="2015-09" db="EMBL/GenBank/DDBJ databases">
        <authorList>
            <person name="Fill T.P."/>
            <person name="Baretta J.F."/>
            <person name="de Almeida L.G."/>
            <person name="Rocha M."/>
            <person name="de Souza D.H."/>
            <person name="Malavazi I."/>
            <person name="Cerdeira L.T."/>
            <person name="Hong H."/>
            <person name="Samborskyy M."/>
            <person name="de Vasconcelos A.T."/>
            <person name="Leadlay P."/>
            <person name="Rodrigues-Filho E."/>
        </authorList>
    </citation>
    <scope>NUCLEOTIDE SEQUENCE [LARGE SCALE GENOMIC DNA]</scope>
    <source>
        <strain evidence="2">LaBioMMi 136</strain>
    </source>
</reference>
<evidence type="ECO:0000313" key="1">
    <source>
        <dbReference type="EMBL" id="OOQ82158.1"/>
    </source>
</evidence>
<name>A0A1S9RAR2_PENBI</name>
<evidence type="ECO:0000313" key="2">
    <source>
        <dbReference type="Proteomes" id="UP000190744"/>
    </source>
</evidence>
<dbReference type="EMBL" id="LJBN01000227">
    <property type="protein sequence ID" value="OOQ82158.1"/>
    <property type="molecule type" value="Genomic_DNA"/>
</dbReference>